<gene>
    <name evidence="2" type="primary">LOC125779771</name>
</gene>
<protein>
    <submittedName>
        <fullName evidence="2">Probable deoxyhypusine synthase</fullName>
    </submittedName>
</protein>
<dbReference type="SUPFAM" id="SSF52467">
    <property type="entry name" value="DHS-like NAD/FAD-binding domain"/>
    <property type="match status" value="1"/>
</dbReference>
<dbReference type="RefSeq" id="XP_049316997.1">
    <property type="nucleotide sequence ID" value="XM_049461040.1"/>
</dbReference>
<dbReference type="Gene3D" id="3.40.910.10">
    <property type="entry name" value="Deoxyhypusine synthase"/>
    <property type="match status" value="1"/>
</dbReference>
<keyword evidence="1" id="KW-1185">Reference proteome</keyword>
<sequence>MGPSWKPCPELSIFEQLNKVKKHTANTPIVRGYDWNQGIDYSKLFESYVNTEFQATNLWMAIREINRMVM</sequence>
<evidence type="ECO:0000313" key="2">
    <source>
        <dbReference type="RefSeq" id="XP_049316997.1"/>
    </source>
</evidence>
<organism evidence="1 2">
    <name type="scientific">Bactrocera dorsalis</name>
    <name type="common">Oriental fruit fly</name>
    <name type="synonym">Dacus dorsalis</name>
    <dbReference type="NCBI Taxonomy" id="27457"/>
    <lineage>
        <taxon>Eukaryota</taxon>
        <taxon>Metazoa</taxon>
        <taxon>Ecdysozoa</taxon>
        <taxon>Arthropoda</taxon>
        <taxon>Hexapoda</taxon>
        <taxon>Insecta</taxon>
        <taxon>Pterygota</taxon>
        <taxon>Neoptera</taxon>
        <taxon>Endopterygota</taxon>
        <taxon>Diptera</taxon>
        <taxon>Brachycera</taxon>
        <taxon>Muscomorpha</taxon>
        <taxon>Tephritoidea</taxon>
        <taxon>Tephritidae</taxon>
        <taxon>Bactrocera</taxon>
        <taxon>Bactrocera</taxon>
    </lineage>
</organism>
<accession>A0ABM3K691</accession>
<dbReference type="InterPro" id="IPR029035">
    <property type="entry name" value="DHS-like_NAD/FAD-binding_dom"/>
</dbReference>
<evidence type="ECO:0000313" key="1">
    <source>
        <dbReference type="Proteomes" id="UP001652620"/>
    </source>
</evidence>
<dbReference type="GeneID" id="125779771"/>
<reference evidence="2" key="1">
    <citation type="submission" date="2025-08" db="UniProtKB">
        <authorList>
            <consortium name="RefSeq"/>
        </authorList>
    </citation>
    <scope>IDENTIFICATION</scope>
    <source>
        <tissue evidence="2">Adult</tissue>
    </source>
</reference>
<name>A0ABM3K691_BACDO</name>
<dbReference type="Proteomes" id="UP001652620">
    <property type="component" value="Chromosome 6"/>
</dbReference>
<proteinExistence type="predicted"/>
<dbReference type="InterPro" id="IPR036982">
    <property type="entry name" value="Deoxyhypusine_synthase_sf"/>
</dbReference>